<feature type="active site" description="Proton acceptor" evidence="2">
    <location>
        <position position="532"/>
    </location>
</feature>
<dbReference type="InterPro" id="IPR007867">
    <property type="entry name" value="GMC_OxRtase_C"/>
</dbReference>
<reference evidence="7 8" key="1">
    <citation type="submission" date="2019-04" db="EMBL/GenBank/DDBJ databases">
        <title>Friends and foes A comparative genomics studyof 23 Aspergillus species from section Flavi.</title>
        <authorList>
            <consortium name="DOE Joint Genome Institute"/>
            <person name="Kjaerbolling I."/>
            <person name="Vesth T."/>
            <person name="Frisvad J.C."/>
            <person name="Nybo J.L."/>
            <person name="Theobald S."/>
            <person name="Kildgaard S."/>
            <person name="Isbrandt T."/>
            <person name="Kuo A."/>
            <person name="Sato A."/>
            <person name="Lyhne E.K."/>
            <person name="Kogle M.E."/>
            <person name="Wiebenga A."/>
            <person name="Kun R.S."/>
            <person name="Lubbers R.J."/>
            <person name="Makela M.R."/>
            <person name="Barry K."/>
            <person name="Chovatia M."/>
            <person name="Clum A."/>
            <person name="Daum C."/>
            <person name="Haridas S."/>
            <person name="He G."/>
            <person name="LaButti K."/>
            <person name="Lipzen A."/>
            <person name="Mondo S."/>
            <person name="Riley R."/>
            <person name="Salamov A."/>
            <person name="Simmons B.A."/>
            <person name="Magnuson J.K."/>
            <person name="Henrissat B."/>
            <person name="Mortensen U.H."/>
            <person name="Larsen T.O."/>
            <person name="Devries R.P."/>
            <person name="Grigoriev I.V."/>
            <person name="Machida M."/>
            <person name="Baker S.E."/>
            <person name="Andersen M.R."/>
        </authorList>
    </citation>
    <scope>NUCLEOTIDE SEQUENCE [LARGE SCALE GENOMIC DNA]</scope>
    <source>
        <strain evidence="7 8">IBT 29228</strain>
    </source>
</reference>
<evidence type="ECO:0000256" key="2">
    <source>
        <dbReference type="PIRSR" id="PIRSR000137-1"/>
    </source>
</evidence>
<dbReference type="Proteomes" id="UP000326198">
    <property type="component" value="Unassembled WGS sequence"/>
</dbReference>
<keyword evidence="4" id="KW-0285">Flavoprotein</keyword>
<proteinExistence type="inferred from homology"/>
<dbReference type="Pfam" id="PF00732">
    <property type="entry name" value="GMC_oxred_N"/>
    <property type="match status" value="1"/>
</dbReference>
<feature type="binding site" evidence="3">
    <location>
        <position position="224"/>
    </location>
    <ligand>
        <name>FAD</name>
        <dbReference type="ChEBI" id="CHEBI:57692"/>
    </ligand>
</feature>
<dbReference type="GO" id="GO:0050660">
    <property type="term" value="F:flavin adenine dinucleotide binding"/>
    <property type="evidence" value="ECO:0007669"/>
    <property type="project" value="InterPro"/>
</dbReference>
<comment type="similarity">
    <text evidence="1 4">Belongs to the GMC oxidoreductase family.</text>
</comment>
<dbReference type="PIRSF" id="PIRSF000137">
    <property type="entry name" value="Alcohol_oxidase"/>
    <property type="match status" value="1"/>
</dbReference>
<dbReference type="Pfam" id="PF05199">
    <property type="entry name" value="GMC_oxred_C"/>
    <property type="match status" value="1"/>
</dbReference>
<dbReference type="PANTHER" id="PTHR11552">
    <property type="entry name" value="GLUCOSE-METHANOL-CHOLINE GMC OXIDOREDUCTASE"/>
    <property type="match status" value="1"/>
</dbReference>
<gene>
    <name evidence="7" type="ORF">BDV26DRAFT_282091</name>
</gene>
<organism evidence="7 8">
    <name type="scientific">Aspergillus bertholletiae</name>
    <dbReference type="NCBI Taxonomy" id="1226010"/>
    <lineage>
        <taxon>Eukaryota</taxon>
        <taxon>Fungi</taxon>
        <taxon>Dikarya</taxon>
        <taxon>Ascomycota</taxon>
        <taxon>Pezizomycotina</taxon>
        <taxon>Eurotiomycetes</taxon>
        <taxon>Eurotiomycetidae</taxon>
        <taxon>Eurotiales</taxon>
        <taxon>Aspergillaceae</taxon>
        <taxon>Aspergillus</taxon>
        <taxon>Aspergillus subgen. Circumdati</taxon>
    </lineage>
</organism>
<sequence>MSTEHFDYIIVGGGLSGSVVANRLYNTDKSLHILLVEAGVDASDNTLIPHANNTPFLIGCDLDWRFITTPQKNLGGRRIDNPAGKCLGGGTAINNCGWIRGDRSDYDRWAEIVKDESYSYDAMLPYFIATEKYSDGSQADGQHGSDGPLYVSTVSSTGRKYPLSELIAQAWDENHVSALPGLDGNRGNPQGLAELAEDRREGLRQLASAAYPLDGVHVMTNTLVRRIITTAENGAPKAIGIETTGGEKYYGGEVIVSAGAYRTPQLLMLSGIGPAETLAEHDIPAVADIPDVGQNLYDHVKLAQYWKLKDPSKGYAFGSDNPLFANPEFGLGMPLDWIVTTSIPKDGLVEAITADEKRPPPADHPLLKTERSVLEYVVIYAAGSASDPVVPVDGTHICMVIVSLLPTSKGYVTIDSTDPTHPPVIDPDYLSTEVDRYAWRTGLRTATRLFLGTDSGKAFIDQETPPDGFEPISLTSSDEYLDARTRHGVSSSYHPMGTCSMGKVVDSKFRVNGVSNLRIVDASVIPTPIAAHIQAALYAMAVKAADVISSKA</sequence>
<evidence type="ECO:0000256" key="3">
    <source>
        <dbReference type="PIRSR" id="PIRSR000137-2"/>
    </source>
</evidence>
<dbReference type="SUPFAM" id="SSF54373">
    <property type="entry name" value="FAD-linked reductases, C-terminal domain"/>
    <property type="match status" value="1"/>
</dbReference>
<protein>
    <submittedName>
        <fullName evidence="7">GMC oxidoreductase</fullName>
    </submittedName>
</protein>
<evidence type="ECO:0000259" key="5">
    <source>
        <dbReference type="PROSITE" id="PS00623"/>
    </source>
</evidence>
<name>A0A5N7B568_9EURO</name>
<dbReference type="InterPro" id="IPR000172">
    <property type="entry name" value="GMC_OxRdtase_N"/>
</dbReference>
<evidence type="ECO:0000313" key="8">
    <source>
        <dbReference type="Proteomes" id="UP000326198"/>
    </source>
</evidence>
<dbReference type="AlphaFoldDB" id="A0A5N7B568"/>
<dbReference type="PROSITE" id="PS00624">
    <property type="entry name" value="GMC_OXRED_2"/>
    <property type="match status" value="1"/>
</dbReference>
<dbReference type="InterPro" id="IPR012132">
    <property type="entry name" value="GMC_OxRdtase"/>
</dbReference>
<dbReference type="Gene3D" id="3.30.560.10">
    <property type="entry name" value="Glucose Oxidase, domain 3"/>
    <property type="match status" value="1"/>
</dbReference>
<evidence type="ECO:0000313" key="7">
    <source>
        <dbReference type="EMBL" id="KAE8377163.1"/>
    </source>
</evidence>
<dbReference type="OrthoDB" id="269227at2759"/>
<dbReference type="PANTHER" id="PTHR11552:SF123">
    <property type="entry name" value="GMC OXIDOREDUCTASE (AFU_ORTHOLOGUE AFUA_2G01770)-RELATED"/>
    <property type="match status" value="1"/>
</dbReference>
<comment type="cofactor">
    <cofactor evidence="3">
        <name>FAD</name>
        <dbReference type="ChEBI" id="CHEBI:57692"/>
    </cofactor>
</comment>
<dbReference type="EMBL" id="ML736228">
    <property type="protein sequence ID" value="KAE8377163.1"/>
    <property type="molecule type" value="Genomic_DNA"/>
</dbReference>
<dbReference type="PROSITE" id="PS00623">
    <property type="entry name" value="GMC_OXRED_1"/>
    <property type="match status" value="1"/>
</dbReference>
<evidence type="ECO:0000256" key="1">
    <source>
        <dbReference type="ARBA" id="ARBA00010790"/>
    </source>
</evidence>
<feature type="active site" description="Proton donor" evidence="2">
    <location>
        <position position="494"/>
    </location>
</feature>
<evidence type="ECO:0000259" key="6">
    <source>
        <dbReference type="PROSITE" id="PS00624"/>
    </source>
</evidence>
<dbReference type="SUPFAM" id="SSF51905">
    <property type="entry name" value="FAD/NAD(P)-binding domain"/>
    <property type="match status" value="1"/>
</dbReference>
<feature type="domain" description="Glucose-methanol-choline oxidoreductase N-terminal" evidence="5">
    <location>
        <begin position="84"/>
        <end position="107"/>
    </location>
</feature>
<dbReference type="GO" id="GO:0016614">
    <property type="term" value="F:oxidoreductase activity, acting on CH-OH group of donors"/>
    <property type="evidence" value="ECO:0007669"/>
    <property type="project" value="InterPro"/>
</dbReference>
<keyword evidence="8" id="KW-1185">Reference proteome</keyword>
<evidence type="ECO:0000256" key="4">
    <source>
        <dbReference type="RuleBase" id="RU003968"/>
    </source>
</evidence>
<keyword evidence="3 4" id="KW-0274">FAD</keyword>
<dbReference type="Gene3D" id="3.50.50.60">
    <property type="entry name" value="FAD/NAD(P)-binding domain"/>
    <property type="match status" value="1"/>
</dbReference>
<feature type="domain" description="Glucose-methanol-choline oxidoreductase N-terminal" evidence="6">
    <location>
        <begin position="259"/>
        <end position="273"/>
    </location>
</feature>
<dbReference type="InterPro" id="IPR036188">
    <property type="entry name" value="FAD/NAD-bd_sf"/>
</dbReference>
<accession>A0A5N7B568</accession>